<evidence type="ECO:0000259" key="7">
    <source>
        <dbReference type="Pfam" id="PF10035"/>
    </source>
</evidence>
<dbReference type="NCBIfam" id="NF003191">
    <property type="entry name" value="PRK04164.1-2"/>
    <property type="match status" value="1"/>
</dbReference>
<dbReference type="InterPro" id="IPR022930">
    <property type="entry name" value="UPF0316"/>
</dbReference>
<keyword evidence="3 6" id="KW-0812">Transmembrane</keyword>
<evidence type="ECO:0000256" key="1">
    <source>
        <dbReference type="ARBA" id="ARBA00004651"/>
    </source>
</evidence>
<evidence type="ECO:0000256" key="2">
    <source>
        <dbReference type="ARBA" id="ARBA00022475"/>
    </source>
</evidence>
<evidence type="ECO:0000313" key="10">
    <source>
        <dbReference type="Proteomes" id="UP000073816"/>
    </source>
</evidence>
<keyword evidence="10" id="KW-1185">Reference proteome</keyword>
<feature type="transmembrane region" description="Helical" evidence="6">
    <location>
        <begin position="83"/>
        <end position="101"/>
    </location>
</feature>
<keyword evidence="2 6" id="KW-1003">Cell membrane</keyword>
<reference evidence="9 10" key="2">
    <citation type="journal article" date="2016" name="Genome Announc.">
        <title>Complete Genome Sequence of Algoriphagus sp. Strain M8-2, Isolated from a Brackish Lake.</title>
        <authorList>
            <person name="Muraguchi Y."/>
            <person name="Kushimoto K."/>
            <person name="Ohtsubo Y."/>
            <person name="Suzuki T."/>
            <person name="Dohra H."/>
            <person name="Kimbara K."/>
            <person name="Shintani M."/>
        </authorList>
    </citation>
    <scope>NUCLEOTIDE SEQUENCE [LARGE SCALE GENOMIC DNA]</scope>
    <source>
        <strain evidence="9 10">M8-2</strain>
    </source>
</reference>
<evidence type="ECO:0000256" key="6">
    <source>
        <dbReference type="HAMAP-Rule" id="MF_01515"/>
    </source>
</evidence>
<protein>
    <recommendedName>
        <fullName evidence="6">UPF0316 protein AO498_01180</fullName>
    </recommendedName>
</protein>
<dbReference type="STRING" id="1727163.AO498_01180"/>
<reference evidence="10" key="1">
    <citation type="submission" date="2015-09" db="EMBL/GenBank/DDBJ databases">
        <title>Complete sequence of Algoriphagus sp. M8-2.</title>
        <authorList>
            <person name="Shintani M."/>
        </authorList>
    </citation>
    <scope>NUCLEOTIDE SEQUENCE [LARGE SCALE GENOMIC DNA]</scope>
    <source>
        <strain evidence="10">M8-2</strain>
    </source>
</reference>
<dbReference type="KEGG" id="alm:AO498_01180"/>
<dbReference type="InterPro" id="IPR019264">
    <property type="entry name" value="DUF2179"/>
</dbReference>
<evidence type="ECO:0000313" key="9">
    <source>
        <dbReference type="EMBL" id="AMQ54984.1"/>
    </source>
</evidence>
<evidence type="ECO:0000256" key="3">
    <source>
        <dbReference type="ARBA" id="ARBA00022692"/>
    </source>
</evidence>
<accession>A0A142EIM9</accession>
<proteinExistence type="inferred from homology"/>
<dbReference type="InterPro" id="IPR044035">
    <property type="entry name" value="DUF5698"/>
</dbReference>
<feature type="domain" description="DUF2179" evidence="7">
    <location>
        <begin position="137"/>
        <end position="185"/>
    </location>
</feature>
<dbReference type="EMBL" id="CP012836">
    <property type="protein sequence ID" value="AMQ54984.1"/>
    <property type="molecule type" value="Genomic_DNA"/>
</dbReference>
<evidence type="ECO:0000256" key="5">
    <source>
        <dbReference type="ARBA" id="ARBA00023136"/>
    </source>
</evidence>
<dbReference type="Proteomes" id="UP000073816">
    <property type="component" value="Chromosome"/>
</dbReference>
<dbReference type="InterPro" id="IPR015867">
    <property type="entry name" value="N-reg_PII/ATP_PRibTrfase_C"/>
</dbReference>
<dbReference type="Gene3D" id="3.30.70.120">
    <property type="match status" value="1"/>
</dbReference>
<dbReference type="Pfam" id="PF10035">
    <property type="entry name" value="DUF2179"/>
    <property type="match status" value="1"/>
</dbReference>
<dbReference type="GO" id="GO:0005886">
    <property type="term" value="C:plasma membrane"/>
    <property type="evidence" value="ECO:0007669"/>
    <property type="project" value="UniProtKB-SubCell"/>
</dbReference>
<comment type="subcellular location">
    <subcellularLocation>
        <location evidence="1 6">Cell membrane</location>
        <topology evidence="1 6">Multi-pass membrane protein</topology>
    </subcellularLocation>
</comment>
<feature type="domain" description="DUF5698" evidence="8">
    <location>
        <begin position="44"/>
        <end position="101"/>
    </location>
</feature>
<sequence length="208" mass="23820">MQQLFEDTMQDLFNSIGLSDNLLNYIIMPLLIFVARIGDVSINTLRIMFMMNGKKNIVPILGFFEAMIWLLAIGQIFQNVNNPLSYIAYAGGFATGTYVGMTLDEKLALGRVLVRVITPHPLPDLIEFMKEKNYRFTNVGAEGRYGKVNLLFTVMKRDQLQEYISKVKEIDEKAFYTIESVKRVSEEELNVVEDKTGFTSRFFSKART</sequence>
<evidence type="ECO:0000259" key="8">
    <source>
        <dbReference type="Pfam" id="PF18955"/>
    </source>
</evidence>
<comment type="similarity">
    <text evidence="6">Belongs to the UPF0316 family.</text>
</comment>
<evidence type="ECO:0000256" key="4">
    <source>
        <dbReference type="ARBA" id="ARBA00022989"/>
    </source>
</evidence>
<dbReference type="PANTHER" id="PTHR40060">
    <property type="entry name" value="UPF0316 PROTEIN YEBE"/>
    <property type="match status" value="1"/>
</dbReference>
<dbReference type="AlphaFoldDB" id="A0A142EIM9"/>
<dbReference type="HAMAP" id="MF_01515">
    <property type="entry name" value="UPF0316"/>
    <property type="match status" value="1"/>
</dbReference>
<gene>
    <name evidence="9" type="ORF">AO498_01180</name>
</gene>
<dbReference type="CDD" id="cd16381">
    <property type="entry name" value="YitT_C_like_1"/>
    <property type="match status" value="1"/>
</dbReference>
<keyword evidence="4 6" id="KW-1133">Transmembrane helix</keyword>
<name>A0A142EIM9_9BACT</name>
<dbReference type="PANTHER" id="PTHR40060:SF1">
    <property type="entry name" value="UPF0316 PROTEIN YEBE"/>
    <property type="match status" value="1"/>
</dbReference>
<keyword evidence="5 6" id="KW-0472">Membrane</keyword>
<dbReference type="Pfam" id="PF18955">
    <property type="entry name" value="DUF5698"/>
    <property type="match status" value="1"/>
</dbReference>
<dbReference type="PATRIC" id="fig|1727163.4.peg.244"/>
<feature type="transmembrane region" description="Helical" evidence="6">
    <location>
        <begin position="22"/>
        <end position="45"/>
    </location>
</feature>
<organism evidence="9 10">
    <name type="scientific">Algoriphagus sanaruensis</name>
    <dbReference type="NCBI Taxonomy" id="1727163"/>
    <lineage>
        <taxon>Bacteria</taxon>
        <taxon>Pseudomonadati</taxon>
        <taxon>Bacteroidota</taxon>
        <taxon>Cytophagia</taxon>
        <taxon>Cytophagales</taxon>
        <taxon>Cyclobacteriaceae</taxon>
        <taxon>Algoriphagus</taxon>
    </lineage>
</organism>
<feature type="transmembrane region" description="Helical" evidence="6">
    <location>
        <begin position="57"/>
        <end position="77"/>
    </location>
</feature>